<evidence type="ECO:0000313" key="11">
    <source>
        <dbReference type="Proteomes" id="UP001230951"/>
    </source>
</evidence>
<dbReference type="EC" id="3.6.1.27" evidence="9"/>
<evidence type="ECO:0000256" key="7">
    <source>
        <dbReference type="SAM" id="Phobius"/>
    </source>
</evidence>
<keyword evidence="4 9" id="KW-0378">Hydrolase</keyword>
<accession>A0AAW8DKZ6</accession>
<organism evidence="9 12">
    <name type="scientific">Arthrobacter bambusae</name>
    <dbReference type="NCBI Taxonomy" id="1338426"/>
    <lineage>
        <taxon>Bacteria</taxon>
        <taxon>Bacillati</taxon>
        <taxon>Actinomycetota</taxon>
        <taxon>Actinomycetes</taxon>
        <taxon>Micrococcales</taxon>
        <taxon>Micrococcaceae</taxon>
        <taxon>Arthrobacter</taxon>
    </lineage>
</organism>
<keyword evidence="11" id="KW-1185">Reference proteome</keyword>
<comment type="subcellular location">
    <subcellularLocation>
        <location evidence="1">Cell membrane</location>
        <topology evidence="1">Multi-pass membrane protein</topology>
    </subcellularLocation>
</comment>
<comment type="caution">
    <text evidence="9">The sequence shown here is derived from an EMBL/GenBank/DDBJ whole genome shotgun (WGS) entry which is preliminary data.</text>
</comment>
<keyword evidence="5 7" id="KW-1133">Transmembrane helix</keyword>
<dbReference type="Gene3D" id="1.20.144.10">
    <property type="entry name" value="Phosphatidic acid phosphatase type 2/haloperoxidase"/>
    <property type="match status" value="1"/>
</dbReference>
<name>A0AAW8DKZ6_9MICC</name>
<protein>
    <submittedName>
        <fullName evidence="9">Undecaprenyl-diphosphatase</fullName>
        <ecNumber evidence="9">3.6.1.27</ecNumber>
    </submittedName>
</protein>
<dbReference type="AlphaFoldDB" id="A0AAW8DKZ6"/>
<dbReference type="CDD" id="cd03392">
    <property type="entry name" value="PAP2_like_2"/>
    <property type="match status" value="1"/>
</dbReference>
<evidence type="ECO:0000313" key="10">
    <source>
        <dbReference type="EMBL" id="MDQ0182580.1"/>
    </source>
</evidence>
<keyword evidence="2" id="KW-1003">Cell membrane</keyword>
<dbReference type="SUPFAM" id="SSF48317">
    <property type="entry name" value="Acid phosphatase/Vanadium-dependent haloperoxidase"/>
    <property type="match status" value="1"/>
</dbReference>
<evidence type="ECO:0000313" key="12">
    <source>
        <dbReference type="Proteomes" id="UP001242995"/>
    </source>
</evidence>
<keyword evidence="3 7" id="KW-0812">Transmembrane</keyword>
<dbReference type="SMART" id="SM00014">
    <property type="entry name" value="acidPPc"/>
    <property type="match status" value="1"/>
</dbReference>
<dbReference type="EMBL" id="JAUSTF010000013">
    <property type="protein sequence ID" value="MDQ0182580.1"/>
    <property type="molecule type" value="Genomic_DNA"/>
</dbReference>
<dbReference type="InterPro" id="IPR000326">
    <property type="entry name" value="PAP2/HPO"/>
</dbReference>
<feature type="transmembrane region" description="Helical" evidence="7">
    <location>
        <begin position="96"/>
        <end position="117"/>
    </location>
</feature>
<keyword evidence="6 7" id="KW-0472">Membrane</keyword>
<dbReference type="PANTHER" id="PTHR14969:SF62">
    <property type="entry name" value="DECAPRENYLPHOSPHORYL-5-PHOSPHORIBOSE PHOSPHATASE RV3807C-RELATED"/>
    <property type="match status" value="1"/>
</dbReference>
<dbReference type="Proteomes" id="UP001242995">
    <property type="component" value="Unassembled WGS sequence"/>
</dbReference>
<feature type="transmembrane region" description="Helical" evidence="7">
    <location>
        <begin position="16"/>
        <end position="36"/>
    </location>
</feature>
<feature type="transmembrane region" description="Helical" evidence="7">
    <location>
        <begin position="174"/>
        <end position="201"/>
    </location>
</feature>
<reference evidence="9 11" key="1">
    <citation type="submission" date="2023-07" db="EMBL/GenBank/DDBJ databases">
        <title>Sorghum-associated microbial communities from plants grown in Nebraska, USA.</title>
        <authorList>
            <person name="Schachtman D."/>
        </authorList>
    </citation>
    <scope>NUCLEOTIDE SEQUENCE</scope>
    <source>
        <strain evidence="9">DS1006</strain>
        <strain evidence="10 11">DS1016</strain>
    </source>
</reference>
<evidence type="ECO:0000256" key="1">
    <source>
        <dbReference type="ARBA" id="ARBA00004651"/>
    </source>
</evidence>
<proteinExistence type="predicted"/>
<dbReference type="GO" id="GO:0005886">
    <property type="term" value="C:plasma membrane"/>
    <property type="evidence" value="ECO:0007669"/>
    <property type="project" value="UniProtKB-SubCell"/>
</dbReference>
<evidence type="ECO:0000256" key="5">
    <source>
        <dbReference type="ARBA" id="ARBA00022989"/>
    </source>
</evidence>
<dbReference type="RefSeq" id="WP_306963451.1">
    <property type="nucleotide sequence ID" value="NZ_JAUSRG010000015.1"/>
</dbReference>
<evidence type="ECO:0000259" key="8">
    <source>
        <dbReference type="SMART" id="SM00014"/>
    </source>
</evidence>
<evidence type="ECO:0000256" key="4">
    <source>
        <dbReference type="ARBA" id="ARBA00022801"/>
    </source>
</evidence>
<evidence type="ECO:0000256" key="6">
    <source>
        <dbReference type="ARBA" id="ARBA00023136"/>
    </source>
</evidence>
<evidence type="ECO:0000256" key="3">
    <source>
        <dbReference type="ARBA" id="ARBA00022692"/>
    </source>
</evidence>
<dbReference type="PANTHER" id="PTHR14969">
    <property type="entry name" value="SPHINGOSINE-1-PHOSPHATE PHOSPHOHYDROLASE"/>
    <property type="match status" value="1"/>
</dbReference>
<feature type="transmembrane region" description="Helical" evidence="7">
    <location>
        <begin position="137"/>
        <end position="162"/>
    </location>
</feature>
<dbReference type="Proteomes" id="UP001230951">
    <property type="component" value="Unassembled WGS sequence"/>
</dbReference>
<evidence type="ECO:0000313" key="9">
    <source>
        <dbReference type="EMBL" id="MDP9906902.1"/>
    </source>
</evidence>
<feature type="domain" description="Phosphatidic acid phosphatase type 2/haloperoxidase" evidence="8">
    <location>
        <begin position="96"/>
        <end position="199"/>
    </location>
</feature>
<sequence length="235" mass="26095">MVRVILPRKLDQGRTIVISTVLLAIPAVLGGILLAGDRNPPFQGVDDAWQAFMATLHAPFWDSLNIALNWTGYTGMLVFHILLALALLIRRRPRSAVFSAMAGLSVMLLTQLLKLVIHRPRPLNAHVATETYSYPSGHVSATTAFVLVIALLIGRAWTWLLAIGGMLAMMISRIYLAAHWFTDVVGGACLASAVVLLWWLACQKICIVENIDARRALEWRSRVARRKRHVERSVT</sequence>
<feature type="transmembrane region" description="Helical" evidence="7">
    <location>
        <begin position="70"/>
        <end position="89"/>
    </location>
</feature>
<evidence type="ECO:0000256" key="2">
    <source>
        <dbReference type="ARBA" id="ARBA00022475"/>
    </source>
</evidence>
<gene>
    <name evidence="9" type="ORF">J2S90_003889</name>
    <name evidence="10" type="ORF">J2S93_004033</name>
</gene>
<dbReference type="Pfam" id="PF01569">
    <property type="entry name" value="PAP2"/>
    <property type="match status" value="1"/>
</dbReference>
<dbReference type="EMBL" id="JAUSRG010000015">
    <property type="protein sequence ID" value="MDP9906902.1"/>
    <property type="molecule type" value="Genomic_DNA"/>
</dbReference>
<dbReference type="GO" id="GO:0050380">
    <property type="term" value="F:undecaprenyl-diphosphatase activity"/>
    <property type="evidence" value="ECO:0007669"/>
    <property type="project" value="UniProtKB-EC"/>
</dbReference>
<dbReference type="InterPro" id="IPR036938">
    <property type="entry name" value="PAP2/HPO_sf"/>
</dbReference>